<accession>A0A0A2KNT5</accession>
<keyword evidence="1" id="KW-0732">Signal</keyword>
<dbReference type="HOGENOM" id="CLU_3299582_0_0_1"/>
<evidence type="ECO:0000256" key="1">
    <source>
        <dbReference type="SAM" id="SignalP"/>
    </source>
</evidence>
<feature type="signal peptide" evidence="1">
    <location>
        <begin position="1"/>
        <end position="19"/>
    </location>
</feature>
<organism evidence="2 3">
    <name type="scientific">Penicillium italicum</name>
    <name type="common">Blue mold</name>
    <dbReference type="NCBI Taxonomy" id="40296"/>
    <lineage>
        <taxon>Eukaryota</taxon>
        <taxon>Fungi</taxon>
        <taxon>Dikarya</taxon>
        <taxon>Ascomycota</taxon>
        <taxon>Pezizomycotina</taxon>
        <taxon>Eurotiomycetes</taxon>
        <taxon>Eurotiomycetidae</taxon>
        <taxon>Eurotiales</taxon>
        <taxon>Aspergillaceae</taxon>
        <taxon>Penicillium</taxon>
    </lineage>
</organism>
<dbReference type="EMBL" id="JQGA01001138">
    <property type="protein sequence ID" value="KGO69507.1"/>
    <property type="molecule type" value="Genomic_DNA"/>
</dbReference>
<proteinExistence type="predicted"/>
<keyword evidence="3" id="KW-1185">Reference proteome</keyword>
<dbReference type="Proteomes" id="UP000030104">
    <property type="component" value="Unassembled WGS sequence"/>
</dbReference>
<evidence type="ECO:0000313" key="2">
    <source>
        <dbReference type="EMBL" id="KGO69507.1"/>
    </source>
</evidence>
<evidence type="ECO:0000313" key="3">
    <source>
        <dbReference type="Proteomes" id="UP000030104"/>
    </source>
</evidence>
<gene>
    <name evidence="2" type="ORF">PITC_014620</name>
</gene>
<sequence length="40" mass="4658">MSHCWHLITMYCWCLILQATTPPLRPCAGNMHVLLKMKTN</sequence>
<feature type="chain" id="PRO_5002001746" evidence="1">
    <location>
        <begin position="20"/>
        <end position="40"/>
    </location>
</feature>
<name>A0A0A2KNT5_PENIT</name>
<comment type="caution">
    <text evidence="2">The sequence shown here is derived from an EMBL/GenBank/DDBJ whole genome shotgun (WGS) entry which is preliminary data.</text>
</comment>
<dbReference type="AlphaFoldDB" id="A0A0A2KNT5"/>
<reference evidence="2 3" key="1">
    <citation type="journal article" date="2015" name="Mol. Plant Microbe Interact.">
        <title>Genome, transcriptome, and functional analyses of Penicillium expansum provide new insights into secondary metabolism and pathogenicity.</title>
        <authorList>
            <person name="Ballester A.R."/>
            <person name="Marcet-Houben M."/>
            <person name="Levin E."/>
            <person name="Sela N."/>
            <person name="Selma-Lazaro C."/>
            <person name="Carmona L."/>
            <person name="Wisniewski M."/>
            <person name="Droby S."/>
            <person name="Gonzalez-Candelas L."/>
            <person name="Gabaldon T."/>
        </authorList>
    </citation>
    <scope>NUCLEOTIDE SEQUENCE [LARGE SCALE GENOMIC DNA]</scope>
    <source>
        <strain evidence="2 3">PHI-1</strain>
    </source>
</reference>
<protein>
    <submittedName>
        <fullName evidence="2">Uncharacterized protein</fullName>
    </submittedName>
</protein>